<dbReference type="SUPFAM" id="SSF55874">
    <property type="entry name" value="ATPase domain of HSP90 chaperone/DNA topoisomerase II/histidine kinase"/>
    <property type="match status" value="1"/>
</dbReference>
<protein>
    <recommendedName>
        <fullName evidence="4">histidine kinase</fullName>
        <ecNumber evidence="4">2.7.13.3</ecNumber>
    </recommendedName>
</protein>
<evidence type="ECO:0000256" key="6">
    <source>
        <dbReference type="ARBA" id="ARBA00022679"/>
    </source>
</evidence>
<evidence type="ECO:0000256" key="1">
    <source>
        <dbReference type="ARBA" id="ARBA00000085"/>
    </source>
</evidence>
<dbReference type="InterPro" id="IPR036890">
    <property type="entry name" value="HATPase_C_sf"/>
</dbReference>
<dbReference type="InterPro" id="IPR036097">
    <property type="entry name" value="HisK_dim/P_sf"/>
</dbReference>
<keyword evidence="8" id="KW-0902">Two-component regulatory system</keyword>
<feature type="transmembrane region" description="Helical" evidence="10">
    <location>
        <begin position="90"/>
        <end position="114"/>
    </location>
</feature>
<keyword evidence="5" id="KW-0597">Phosphoprotein</keyword>
<feature type="transmembrane region" description="Helical" evidence="10">
    <location>
        <begin position="58"/>
        <end position="78"/>
    </location>
</feature>
<dbReference type="Gene3D" id="1.10.287.130">
    <property type="match status" value="1"/>
</dbReference>
<organism evidence="12 13">
    <name type="scientific">Georgenia ruanii</name>
    <dbReference type="NCBI Taxonomy" id="348442"/>
    <lineage>
        <taxon>Bacteria</taxon>
        <taxon>Bacillati</taxon>
        <taxon>Actinomycetota</taxon>
        <taxon>Actinomycetes</taxon>
        <taxon>Micrococcales</taxon>
        <taxon>Bogoriellaceae</taxon>
        <taxon>Georgenia</taxon>
    </lineage>
</organism>
<dbReference type="GO" id="GO:0005509">
    <property type="term" value="F:calcium ion binding"/>
    <property type="evidence" value="ECO:0007669"/>
    <property type="project" value="UniProtKB-ARBA"/>
</dbReference>
<evidence type="ECO:0000256" key="3">
    <source>
        <dbReference type="ARBA" id="ARBA00004236"/>
    </source>
</evidence>
<evidence type="ECO:0000256" key="9">
    <source>
        <dbReference type="ARBA" id="ARBA00023136"/>
    </source>
</evidence>
<dbReference type="PROSITE" id="PS50109">
    <property type="entry name" value="HIS_KIN"/>
    <property type="match status" value="1"/>
</dbReference>
<evidence type="ECO:0000313" key="13">
    <source>
        <dbReference type="Proteomes" id="UP000429644"/>
    </source>
</evidence>
<dbReference type="EC" id="2.7.13.3" evidence="4"/>
<feature type="transmembrane region" description="Helical" evidence="10">
    <location>
        <begin position="31"/>
        <end position="51"/>
    </location>
</feature>
<keyword evidence="9 10" id="KW-0472">Membrane</keyword>
<dbReference type="InterPro" id="IPR003594">
    <property type="entry name" value="HATPase_dom"/>
</dbReference>
<comment type="cofactor">
    <cofactor evidence="2">
        <name>a divalent metal cation</name>
        <dbReference type="ChEBI" id="CHEBI:60240"/>
    </cofactor>
</comment>
<feature type="domain" description="Histidine kinase" evidence="11">
    <location>
        <begin position="309"/>
        <end position="525"/>
    </location>
</feature>
<dbReference type="SUPFAM" id="SSF55785">
    <property type="entry name" value="PYP-like sensor domain (PAS domain)"/>
    <property type="match status" value="1"/>
</dbReference>
<keyword evidence="6" id="KW-0808">Transferase</keyword>
<dbReference type="SMART" id="SM00388">
    <property type="entry name" value="HisKA"/>
    <property type="match status" value="1"/>
</dbReference>
<evidence type="ECO:0000259" key="11">
    <source>
        <dbReference type="PROSITE" id="PS50109"/>
    </source>
</evidence>
<keyword evidence="13" id="KW-1185">Reference proteome</keyword>
<gene>
    <name evidence="12" type="ORF">GB882_11190</name>
</gene>
<dbReference type="InterPro" id="IPR050736">
    <property type="entry name" value="Sensor_HK_Regulatory"/>
</dbReference>
<dbReference type="GO" id="GO:0000155">
    <property type="term" value="F:phosphorelay sensor kinase activity"/>
    <property type="evidence" value="ECO:0007669"/>
    <property type="project" value="InterPro"/>
</dbReference>
<dbReference type="InterPro" id="IPR005467">
    <property type="entry name" value="His_kinase_dom"/>
</dbReference>
<dbReference type="FunFam" id="1.10.287.130:FF:000001">
    <property type="entry name" value="Two-component sensor histidine kinase"/>
    <property type="match status" value="1"/>
</dbReference>
<dbReference type="EMBL" id="WHPD01002415">
    <property type="protein sequence ID" value="MPV89232.1"/>
    <property type="molecule type" value="Genomic_DNA"/>
</dbReference>
<keyword evidence="10" id="KW-1133">Transmembrane helix</keyword>
<evidence type="ECO:0000256" key="5">
    <source>
        <dbReference type="ARBA" id="ARBA00022553"/>
    </source>
</evidence>
<dbReference type="AlphaFoldDB" id="A0A7J9UXN5"/>
<dbReference type="PRINTS" id="PR00344">
    <property type="entry name" value="BCTRLSENSOR"/>
</dbReference>
<name>A0A7J9UXN5_9MICO</name>
<comment type="subcellular location">
    <subcellularLocation>
        <location evidence="3">Cell membrane</location>
    </subcellularLocation>
</comment>
<dbReference type="InterPro" id="IPR035965">
    <property type="entry name" value="PAS-like_dom_sf"/>
</dbReference>
<comment type="catalytic activity">
    <reaction evidence="1">
        <text>ATP + protein L-histidine = ADP + protein N-phospho-L-histidine.</text>
        <dbReference type="EC" id="2.7.13.3"/>
    </reaction>
</comment>
<dbReference type="Gene3D" id="3.30.565.10">
    <property type="entry name" value="Histidine kinase-like ATPase, C-terminal domain"/>
    <property type="match status" value="1"/>
</dbReference>
<dbReference type="CDD" id="cd00075">
    <property type="entry name" value="HATPase"/>
    <property type="match status" value="1"/>
</dbReference>
<feature type="non-terminal residue" evidence="12">
    <location>
        <position position="1"/>
    </location>
</feature>
<dbReference type="FunFam" id="3.30.565.10:FF:000006">
    <property type="entry name" value="Sensor histidine kinase WalK"/>
    <property type="match status" value="1"/>
</dbReference>
<dbReference type="SMART" id="SM00387">
    <property type="entry name" value="HATPase_c"/>
    <property type="match status" value="1"/>
</dbReference>
<dbReference type="CDD" id="cd00082">
    <property type="entry name" value="HisKA"/>
    <property type="match status" value="1"/>
</dbReference>
<dbReference type="InterPro" id="IPR004358">
    <property type="entry name" value="Sig_transdc_His_kin-like_C"/>
</dbReference>
<sequence>VFYRQLPFLAVSLVLLAAVVAYDPVYLRQPRFGAGLLVAIGASVLAIVVPWHRLPSPAAVLVPMADIVAVGLVVAGGYRASFLLVLPVLWMSAVHGAAGVVVSVAAATLAVWGGNLYAPSIALGDLPRLILLPVVLVAVGVGTYLSERRSAARLDLLGRQSALIEETLADSHQQSRLLDSILNTIDVGVVALDKDGYITILNRAHAAAVEGRLKVGDHVSVHGGIDGYAADRKTPLGAGGSPLVRASRGEDIDRELTWWDHGEGRWIAYRVSAAQLADGAGRRAGAVVVYQDLTAEMAALAQREDFVSSVSHELRTPLTSVLGYLELAADEPTATEGVRTHLRVAERNAERLLHLVADLLLAARTRERGVELDRSMTDLRNLVAESVQSQLPHARSAGLEVRHHLTEPCRLLGDRTRLGQVIDNVLSNAIKYTPRGGEVEVALWPGPDVARLTIRDTGIGIAAADQEKLFARFYRAPAVRQGSVPGTGLGLYLSRQIVEAHGGTMELTSVLGEGTSVEILLPTPGPGERETRP</sequence>
<evidence type="ECO:0000256" key="2">
    <source>
        <dbReference type="ARBA" id="ARBA00001968"/>
    </source>
</evidence>
<evidence type="ECO:0000256" key="8">
    <source>
        <dbReference type="ARBA" id="ARBA00023012"/>
    </source>
</evidence>
<keyword evidence="7" id="KW-0418">Kinase</keyword>
<dbReference type="SUPFAM" id="SSF47384">
    <property type="entry name" value="Homodimeric domain of signal transducing histidine kinase"/>
    <property type="match status" value="1"/>
</dbReference>
<evidence type="ECO:0000313" key="12">
    <source>
        <dbReference type="EMBL" id="MPV89232.1"/>
    </source>
</evidence>
<accession>A0A7J9UXN5</accession>
<evidence type="ECO:0000256" key="4">
    <source>
        <dbReference type="ARBA" id="ARBA00012438"/>
    </source>
</evidence>
<dbReference type="Gene3D" id="3.30.450.20">
    <property type="entry name" value="PAS domain"/>
    <property type="match status" value="1"/>
</dbReference>
<keyword evidence="10" id="KW-0812">Transmembrane</keyword>
<dbReference type="Pfam" id="PF02518">
    <property type="entry name" value="HATPase_c"/>
    <property type="match status" value="1"/>
</dbReference>
<dbReference type="Pfam" id="PF00512">
    <property type="entry name" value="HisKA"/>
    <property type="match status" value="1"/>
</dbReference>
<reference evidence="12 13" key="1">
    <citation type="submission" date="2019-10" db="EMBL/GenBank/DDBJ databases">
        <title>Georgenia wutianyii sp. nov. and Georgenia yuyongxinii sp. nov. isolated from plateau pika (Ochotona curzoniae) in the Qinghai-Tibet plateau of China.</title>
        <authorList>
            <person name="Tian Z."/>
        </authorList>
    </citation>
    <scope>NUCLEOTIDE SEQUENCE [LARGE SCALE GENOMIC DNA]</scope>
    <source>
        <strain evidence="12 13">JCM 15130</strain>
    </source>
</reference>
<dbReference type="GO" id="GO:0005886">
    <property type="term" value="C:plasma membrane"/>
    <property type="evidence" value="ECO:0007669"/>
    <property type="project" value="UniProtKB-SubCell"/>
</dbReference>
<proteinExistence type="predicted"/>
<evidence type="ECO:0000256" key="10">
    <source>
        <dbReference type="SAM" id="Phobius"/>
    </source>
</evidence>
<feature type="transmembrane region" description="Helical" evidence="10">
    <location>
        <begin position="126"/>
        <end position="145"/>
    </location>
</feature>
<dbReference type="PANTHER" id="PTHR43711">
    <property type="entry name" value="TWO-COMPONENT HISTIDINE KINASE"/>
    <property type="match status" value="1"/>
</dbReference>
<dbReference type="PANTHER" id="PTHR43711:SF1">
    <property type="entry name" value="HISTIDINE KINASE 1"/>
    <property type="match status" value="1"/>
</dbReference>
<evidence type="ECO:0000256" key="7">
    <source>
        <dbReference type="ARBA" id="ARBA00022777"/>
    </source>
</evidence>
<dbReference type="Proteomes" id="UP000429644">
    <property type="component" value="Unassembled WGS sequence"/>
</dbReference>
<dbReference type="InterPro" id="IPR003661">
    <property type="entry name" value="HisK_dim/P_dom"/>
</dbReference>
<comment type="caution">
    <text evidence="12">The sequence shown here is derived from an EMBL/GenBank/DDBJ whole genome shotgun (WGS) entry which is preliminary data.</text>
</comment>